<evidence type="ECO:0000256" key="2">
    <source>
        <dbReference type="ARBA" id="ARBA00022676"/>
    </source>
</evidence>
<proteinExistence type="inferred from homology"/>
<evidence type="ECO:0000313" key="6">
    <source>
        <dbReference type="Proteomes" id="UP001460072"/>
    </source>
</evidence>
<dbReference type="Proteomes" id="UP001460072">
    <property type="component" value="Unassembled WGS sequence"/>
</dbReference>
<keyword evidence="6" id="KW-1185">Reference proteome</keyword>
<comment type="similarity">
    <text evidence="1">Belongs to the glycosyltransferase 2 family.</text>
</comment>
<accession>A0ABU9N2M7</accession>
<evidence type="ECO:0000256" key="3">
    <source>
        <dbReference type="ARBA" id="ARBA00022679"/>
    </source>
</evidence>
<keyword evidence="2 5" id="KW-0328">Glycosyltransferase</keyword>
<dbReference type="GO" id="GO:0016757">
    <property type="term" value="F:glycosyltransferase activity"/>
    <property type="evidence" value="ECO:0007669"/>
    <property type="project" value="UniProtKB-KW"/>
</dbReference>
<reference evidence="5 6" key="1">
    <citation type="submission" date="2024-03" db="EMBL/GenBank/DDBJ databases">
        <title>Two novel species of the genus Flavobacterium exhibiting potentially degradation of complex polysaccharides.</title>
        <authorList>
            <person name="Lian X."/>
        </authorList>
    </citation>
    <scope>NUCLEOTIDE SEQUENCE [LARGE SCALE GENOMIC DNA]</scope>
    <source>
        <strain evidence="6">j3</strain>
    </source>
</reference>
<name>A0ABU9N2M7_9FLAO</name>
<dbReference type="Gene3D" id="3.90.550.10">
    <property type="entry name" value="Spore Coat Polysaccharide Biosynthesis Protein SpsA, Chain A"/>
    <property type="match status" value="1"/>
</dbReference>
<dbReference type="PANTHER" id="PTHR43685">
    <property type="entry name" value="GLYCOSYLTRANSFERASE"/>
    <property type="match status" value="1"/>
</dbReference>
<protein>
    <submittedName>
        <fullName evidence="5">Glycosyltransferase</fullName>
        <ecNumber evidence="5">2.4.-.-</ecNumber>
    </submittedName>
</protein>
<gene>
    <name evidence="5" type="ORF">WFZ85_05105</name>
</gene>
<sequence length="342" mass="40256">MLKHKPFISVLMPVYNCELYINEAIESILNQTYTNFEFLIIDDLSTDNTVSRIKNYTDPRIKLIEKPLNSGIATSLNLGFKIAKGDYLARMDGDDISLPERFAKQIAFLENNPDVIVCGSFYTIIGTQKSILVPEKHEDIKAASLRNNCMVHPSLMLRKKAFDELSICYDETKEPVEDFDLWVRLFTKGKFHNLQEVLLHYRIHSHQVSTFNREKQKKGASKVRFELLSQLPFEKNEEESMALQKMLLNDDSLHYNHIVLFQKIKNKLLKANENHFFESKKFQEFLIHLEFNSVKNYFLNRKQYNPINYFQYLKIKYSIAVKLKSKDEFKLMAKSFLFYSLK</sequence>
<keyword evidence="3 5" id="KW-0808">Transferase</keyword>
<dbReference type="SUPFAM" id="SSF53448">
    <property type="entry name" value="Nucleotide-diphospho-sugar transferases"/>
    <property type="match status" value="1"/>
</dbReference>
<evidence type="ECO:0000256" key="1">
    <source>
        <dbReference type="ARBA" id="ARBA00006739"/>
    </source>
</evidence>
<organism evidence="5 6">
    <name type="scientific">Flavobacterium aureirubrum</name>
    <dbReference type="NCBI Taxonomy" id="3133147"/>
    <lineage>
        <taxon>Bacteria</taxon>
        <taxon>Pseudomonadati</taxon>
        <taxon>Bacteroidota</taxon>
        <taxon>Flavobacteriia</taxon>
        <taxon>Flavobacteriales</taxon>
        <taxon>Flavobacteriaceae</taxon>
        <taxon>Flavobacterium</taxon>
    </lineage>
</organism>
<dbReference type="PANTHER" id="PTHR43685:SF5">
    <property type="entry name" value="GLYCOSYLTRANSFERASE EPSE-RELATED"/>
    <property type="match status" value="1"/>
</dbReference>
<dbReference type="InterPro" id="IPR001173">
    <property type="entry name" value="Glyco_trans_2-like"/>
</dbReference>
<evidence type="ECO:0000313" key="5">
    <source>
        <dbReference type="EMBL" id="MEM0541981.1"/>
    </source>
</evidence>
<dbReference type="Pfam" id="PF00535">
    <property type="entry name" value="Glycos_transf_2"/>
    <property type="match status" value="1"/>
</dbReference>
<comment type="caution">
    <text evidence="5">The sequence shown here is derived from an EMBL/GenBank/DDBJ whole genome shotgun (WGS) entry which is preliminary data.</text>
</comment>
<dbReference type="InterPro" id="IPR050834">
    <property type="entry name" value="Glycosyltransf_2"/>
</dbReference>
<dbReference type="InterPro" id="IPR029044">
    <property type="entry name" value="Nucleotide-diphossugar_trans"/>
</dbReference>
<feature type="domain" description="Glycosyltransferase 2-like" evidence="4">
    <location>
        <begin position="9"/>
        <end position="136"/>
    </location>
</feature>
<dbReference type="RefSeq" id="WP_342695202.1">
    <property type="nucleotide sequence ID" value="NZ_JBCGDO010000004.1"/>
</dbReference>
<dbReference type="EMBL" id="JBCGDO010000004">
    <property type="protein sequence ID" value="MEM0541981.1"/>
    <property type="molecule type" value="Genomic_DNA"/>
</dbReference>
<evidence type="ECO:0000259" key="4">
    <source>
        <dbReference type="Pfam" id="PF00535"/>
    </source>
</evidence>
<dbReference type="EC" id="2.4.-.-" evidence="5"/>